<dbReference type="SUPFAM" id="SSF54160">
    <property type="entry name" value="Chromo domain-like"/>
    <property type="match status" value="1"/>
</dbReference>
<proteinExistence type="predicted"/>
<organism evidence="1 3">
    <name type="scientific">Cucumis melo var. makuwa</name>
    <name type="common">Oriental melon</name>
    <dbReference type="NCBI Taxonomy" id="1194695"/>
    <lineage>
        <taxon>Eukaryota</taxon>
        <taxon>Viridiplantae</taxon>
        <taxon>Streptophyta</taxon>
        <taxon>Embryophyta</taxon>
        <taxon>Tracheophyta</taxon>
        <taxon>Spermatophyta</taxon>
        <taxon>Magnoliopsida</taxon>
        <taxon>eudicotyledons</taxon>
        <taxon>Gunneridae</taxon>
        <taxon>Pentapetalae</taxon>
        <taxon>rosids</taxon>
        <taxon>fabids</taxon>
        <taxon>Cucurbitales</taxon>
        <taxon>Cucurbitaceae</taxon>
        <taxon>Benincaseae</taxon>
        <taxon>Cucumis</taxon>
    </lineage>
</organism>
<sequence length="275" mass="32179">MDFVDGLPKAAGFEVIFVIVDRLIKYGHFLPLKHLYSAKSVAELFVKEMFRLAGTKLNSSAYHPQSDGETEVAEYWYNTTFQRALGMTPFQVVYGRQPPPLIYYGDGTTTNATLDEQLKERNVALASLRDHLQLAHDQMKKYADQKRRHVEYELRIGWNYLIINPLCFSCVSTEEIGGEHINVQPISQQLNENYEWEANPVKAIDYRKNKTGTWEVMVSWEEQPNHEATWEVYEEMKCRYPNLHLEDKVNLEGRNNVRPPIIFQYSRKNKRKSHM</sequence>
<dbReference type="PANTHER" id="PTHR45835">
    <property type="entry name" value="YALI0A06105P"/>
    <property type="match status" value="1"/>
</dbReference>
<comment type="caution">
    <text evidence="1">The sequence shown here is derived from an EMBL/GenBank/DDBJ whole genome shotgun (WGS) entry which is preliminary data.</text>
</comment>
<protein>
    <submittedName>
        <fullName evidence="1 2">Retroelement pol polyprotein</fullName>
    </submittedName>
</protein>
<dbReference type="InterPro" id="IPR012337">
    <property type="entry name" value="RNaseH-like_sf"/>
</dbReference>
<dbReference type="SUPFAM" id="SSF53098">
    <property type="entry name" value="Ribonuclease H-like"/>
    <property type="match status" value="1"/>
</dbReference>
<dbReference type="InterPro" id="IPR016197">
    <property type="entry name" value="Chromo-like_dom_sf"/>
</dbReference>
<dbReference type="STRING" id="1194695.A0A5A7TT18"/>
<dbReference type="GO" id="GO:0003676">
    <property type="term" value="F:nucleic acid binding"/>
    <property type="evidence" value="ECO:0007669"/>
    <property type="project" value="InterPro"/>
</dbReference>
<dbReference type="Proteomes" id="UP000321393">
    <property type="component" value="Unassembled WGS sequence"/>
</dbReference>
<evidence type="ECO:0000313" key="4">
    <source>
        <dbReference type="Proteomes" id="UP000321947"/>
    </source>
</evidence>
<dbReference type="PANTHER" id="PTHR45835:SF99">
    <property type="entry name" value="CHROMO DOMAIN-CONTAINING PROTEIN-RELATED"/>
    <property type="match status" value="1"/>
</dbReference>
<evidence type="ECO:0000313" key="1">
    <source>
        <dbReference type="EMBL" id="KAA0046562.1"/>
    </source>
</evidence>
<evidence type="ECO:0000313" key="2">
    <source>
        <dbReference type="EMBL" id="TYK28697.1"/>
    </source>
</evidence>
<dbReference type="Gene3D" id="3.30.420.10">
    <property type="entry name" value="Ribonuclease H-like superfamily/Ribonuclease H"/>
    <property type="match status" value="1"/>
</dbReference>
<dbReference type="AlphaFoldDB" id="A0A5A7TT18"/>
<dbReference type="InterPro" id="IPR036397">
    <property type="entry name" value="RNaseH_sf"/>
</dbReference>
<name>A0A5A7TT18_CUCMM</name>
<dbReference type="OrthoDB" id="115950at2759"/>
<dbReference type="EMBL" id="SSTD01002040">
    <property type="protein sequence ID" value="TYK28697.1"/>
    <property type="molecule type" value="Genomic_DNA"/>
</dbReference>
<dbReference type="Proteomes" id="UP000321947">
    <property type="component" value="Unassembled WGS sequence"/>
</dbReference>
<gene>
    <name evidence="2" type="ORF">E5676_scaffold403G00100</name>
    <name evidence="1" type="ORF">E6C27_scaffold114G00860</name>
</gene>
<evidence type="ECO:0000313" key="3">
    <source>
        <dbReference type="Proteomes" id="UP000321393"/>
    </source>
</evidence>
<dbReference type="EMBL" id="SSTE01014001">
    <property type="protein sequence ID" value="KAA0046562.1"/>
    <property type="molecule type" value="Genomic_DNA"/>
</dbReference>
<reference evidence="3 4" key="1">
    <citation type="submission" date="2019-08" db="EMBL/GenBank/DDBJ databases">
        <title>Draft genome sequences of two oriental melons (Cucumis melo L. var makuwa).</title>
        <authorList>
            <person name="Kwon S.-Y."/>
        </authorList>
    </citation>
    <scope>NUCLEOTIDE SEQUENCE [LARGE SCALE GENOMIC DNA]</scope>
    <source>
        <strain evidence="4">cv. Chang Bougi</strain>
        <strain evidence="3">cv. SW 3</strain>
        <tissue evidence="1">Leaf</tissue>
    </source>
</reference>
<accession>A0A5A7TT18</accession>